<feature type="transmembrane region" description="Helical" evidence="1">
    <location>
        <begin position="131"/>
        <end position="157"/>
    </location>
</feature>
<comment type="caution">
    <text evidence="2">The sequence shown here is derived from an EMBL/GenBank/DDBJ whole genome shotgun (WGS) entry which is preliminary data.</text>
</comment>
<feature type="transmembrane region" description="Helical" evidence="1">
    <location>
        <begin position="92"/>
        <end position="111"/>
    </location>
</feature>
<dbReference type="PANTHER" id="PTHR32251">
    <property type="entry name" value="3-OXO-5-ALPHA-STEROID 4-DEHYDROGENASE"/>
    <property type="match status" value="1"/>
</dbReference>
<reference evidence="2 3" key="1">
    <citation type="journal article" date="2020" name="Microorganisms">
        <title>Osmotic Adaptation and Compatible Solute Biosynthesis of Phototrophic Bacteria as Revealed from Genome Analyses.</title>
        <authorList>
            <person name="Imhoff J.F."/>
            <person name="Rahn T."/>
            <person name="Kunzel S."/>
            <person name="Keller A."/>
            <person name="Neulinger S.C."/>
        </authorList>
    </citation>
    <scope>NUCLEOTIDE SEQUENCE [LARGE SCALE GENOMIC DNA]</scope>
    <source>
        <strain evidence="2 3">DSM 25653</strain>
    </source>
</reference>
<feature type="transmembrane region" description="Helical" evidence="1">
    <location>
        <begin position="163"/>
        <end position="184"/>
    </location>
</feature>
<feature type="transmembrane region" description="Helical" evidence="1">
    <location>
        <begin position="239"/>
        <end position="260"/>
    </location>
</feature>
<dbReference type="Proteomes" id="UP001138768">
    <property type="component" value="Unassembled WGS sequence"/>
</dbReference>
<dbReference type="EMBL" id="NRRY01000025">
    <property type="protein sequence ID" value="MBK1619727.1"/>
    <property type="molecule type" value="Genomic_DNA"/>
</dbReference>
<keyword evidence="1" id="KW-0812">Transmembrane</keyword>
<keyword evidence="3" id="KW-1185">Reference proteome</keyword>
<protein>
    <recommendedName>
        <fullName evidence="4">DUF1295 domain-containing protein</fullName>
    </recommendedName>
</protein>
<evidence type="ECO:0000313" key="2">
    <source>
        <dbReference type="EMBL" id="MBK1619727.1"/>
    </source>
</evidence>
<dbReference type="InterPro" id="IPR010721">
    <property type="entry name" value="UstE-like"/>
</dbReference>
<dbReference type="Pfam" id="PF06966">
    <property type="entry name" value="DUF1295"/>
    <property type="match status" value="1"/>
</dbReference>
<feature type="transmembrane region" description="Helical" evidence="1">
    <location>
        <begin position="215"/>
        <end position="233"/>
    </location>
</feature>
<feature type="transmembrane region" description="Helical" evidence="1">
    <location>
        <begin position="35"/>
        <end position="53"/>
    </location>
</feature>
<evidence type="ECO:0000313" key="3">
    <source>
        <dbReference type="Proteomes" id="UP001138768"/>
    </source>
</evidence>
<feature type="transmembrane region" description="Helical" evidence="1">
    <location>
        <begin position="65"/>
        <end position="86"/>
    </location>
</feature>
<dbReference type="Gene3D" id="1.20.120.1630">
    <property type="match status" value="1"/>
</dbReference>
<evidence type="ECO:0000256" key="1">
    <source>
        <dbReference type="SAM" id="Phobius"/>
    </source>
</evidence>
<dbReference type="PANTHER" id="PTHR32251:SF17">
    <property type="entry name" value="STEROID 5-ALPHA REDUCTASE C-TERMINAL DOMAIN-CONTAINING PROTEIN"/>
    <property type="match status" value="1"/>
</dbReference>
<evidence type="ECO:0008006" key="4">
    <source>
        <dbReference type="Google" id="ProtNLM"/>
    </source>
</evidence>
<dbReference type="AlphaFoldDB" id="A0A9X1B5K2"/>
<organism evidence="2 3">
    <name type="scientific">Lamprobacter modestohalophilus</name>
    <dbReference type="NCBI Taxonomy" id="1064514"/>
    <lineage>
        <taxon>Bacteria</taxon>
        <taxon>Pseudomonadati</taxon>
        <taxon>Pseudomonadota</taxon>
        <taxon>Gammaproteobacteria</taxon>
        <taxon>Chromatiales</taxon>
        <taxon>Chromatiaceae</taxon>
        <taxon>Lamprobacter</taxon>
    </lineage>
</organism>
<dbReference type="RefSeq" id="WP_200245652.1">
    <property type="nucleotide sequence ID" value="NZ_NRRY01000025.1"/>
</dbReference>
<name>A0A9X1B5K2_9GAMM</name>
<dbReference type="PROSITE" id="PS50244">
    <property type="entry name" value="S5A_REDUCTASE"/>
    <property type="match status" value="1"/>
</dbReference>
<accession>A0A9X1B5K2</accession>
<gene>
    <name evidence="2" type="ORF">CKO42_15010</name>
</gene>
<keyword evidence="1" id="KW-0472">Membrane</keyword>
<dbReference type="GO" id="GO:0016020">
    <property type="term" value="C:membrane"/>
    <property type="evidence" value="ECO:0007669"/>
    <property type="project" value="TreeGrafter"/>
</dbReference>
<proteinExistence type="predicted"/>
<keyword evidence="1" id="KW-1133">Transmembrane helix</keyword>
<sequence length="291" mass="32135">MKKQEVEAVIAILVALLVAAAVAWAGSQGGVSIAGVPLFTLAAVVAFAIQWAVFVPSYRQQTEHWYDLTGSLTYLSMVIGTLLLVGRFDLRSLVIVGLVTIWAARLGSFLYRRVRKAGSDSRFDEIKPCFVSFLMAWTLQGLWVFLTLAAALAAMTASTTPPLGVIGVIGILVWMIGFAIEAIADAQKQNFRKDPANKGHFIHSGLWAWSRHPNYFGEITLWFGIALIALPALSGWQYVTLISPLFVYVLIVFISGIPMLESRADERWGDDPSYRDYKARTPVLFPRPPQT</sequence>